<dbReference type="VEuPathDB" id="FungiDB:LEMA_P111440.1"/>
<dbReference type="AlphaFoldDB" id="E4ZXY0"/>
<protein>
    <submittedName>
        <fullName evidence="1">Predicted protein</fullName>
    </submittedName>
</protein>
<dbReference type="InParanoid" id="E4ZXY0"/>
<dbReference type="PANTHER" id="PTHR10039">
    <property type="entry name" value="AMELOGENIN"/>
    <property type="match status" value="1"/>
</dbReference>
<reference evidence="2" key="1">
    <citation type="journal article" date="2011" name="Nat. Commun.">
        <title>Effector diversification within compartments of the Leptosphaeria maculans genome affected by Repeat-Induced Point mutations.</title>
        <authorList>
            <person name="Rouxel T."/>
            <person name="Grandaubert J."/>
            <person name="Hane J.K."/>
            <person name="Hoede C."/>
            <person name="van de Wouw A.P."/>
            <person name="Couloux A."/>
            <person name="Dominguez V."/>
            <person name="Anthouard V."/>
            <person name="Bally P."/>
            <person name="Bourras S."/>
            <person name="Cozijnsen A.J."/>
            <person name="Ciuffetti L.M."/>
            <person name="Degrave A."/>
            <person name="Dilmaghani A."/>
            <person name="Duret L."/>
            <person name="Fudal I."/>
            <person name="Goodwin S.B."/>
            <person name="Gout L."/>
            <person name="Glaser N."/>
            <person name="Linglin J."/>
            <person name="Kema G.H.J."/>
            <person name="Lapalu N."/>
            <person name="Lawrence C.B."/>
            <person name="May K."/>
            <person name="Meyer M."/>
            <person name="Ollivier B."/>
            <person name="Poulain J."/>
            <person name="Schoch C.L."/>
            <person name="Simon A."/>
            <person name="Spatafora J.W."/>
            <person name="Stachowiak A."/>
            <person name="Turgeon B.G."/>
            <person name="Tyler B.M."/>
            <person name="Vincent D."/>
            <person name="Weissenbach J."/>
            <person name="Amselem J."/>
            <person name="Quesneville H."/>
            <person name="Oliver R.P."/>
            <person name="Wincker P."/>
            <person name="Balesdent M.-H."/>
            <person name="Howlett B.J."/>
        </authorList>
    </citation>
    <scope>NUCLEOTIDE SEQUENCE [LARGE SCALE GENOMIC DNA]</scope>
    <source>
        <strain evidence="2">JN3 / isolate v23.1.3 / race Av1-4-5-6-7-8</strain>
    </source>
</reference>
<evidence type="ECO:0000313" key="1">
    <source>
        <dbReference type="EMBL" id="CBX96225.1"/>
    </source>
</evidence>
<sequence>MKECGDKRLPEHWLENSPRSALCTAVYLSHSTMYLFIDGLDEVENSYSEGYHDIKDMLELLCQKPRVKTCVSSRPHPIFERAFKVYPNLQLQDLTYDDLKYIIKSKLENQFTNSEAQPQDLQIFQPLVGLILNKAEGVFLWVVLVVSNISSGLDDYDDAASILSRVETLPEGLTSLYRHMRDRSNKGADGLRNKGARFLKTLLFQQLVHSIDLRDQSSTLHHFVVMDTSIQQEYLGAGTYATEQRLLKRCVGFRKQLLARCAGLVEADKIEDDSIDCLLHARVRILAISVEVLMSRQFPVLAIWSIIPTYLEHICGRRTQLMLYEEHLAYLVFSVARRTLSRILGWSTVHLDFMAIAASFGITNYVKINIRGVLGHLSRTWRN</sequence>
<organism evidence="2">
    <name type="scientific">Leptosphaeria maculans (strain JN3 / isolate v23.1.3 / race Av1-4-5-6-7-8)</name>
    <name type="common">Blackleg fungus</name>
    <name type="synonym">Phoma lingam</name>
    <dbReference type="NCBI Taxonomy" id="985895"/>
    <lineage>
        <taxon>Eukaryota</taxon>
        <taxon>Fungi</taxon>
        <taxon>Dikarya</taxon>
        <taxon>Ascomycota</taxon>
        <taxon>Pezizomycotina</taxon>
        <taxon>Dothideomycetes</taxon>
        <taxon>Pleosporomycetidae</taxon>
        <taxon>Pleosporales</taxon>
        <taxon>Pleosporineae</taxon>
        <taxon>Leptosphaeriaceae</taxon>
        <taxon>Plenodomus</taxon>
        <taxon>Plenodomus lingam/Leptosphaeria maculans species complex</taxon>
    </lineage>
</organism>
<dbReference type="STRING" id="985895.E4ZXY0"/>
<evidence type="ECO:0000313" key="2">
    <source>
        <dbReference type="Proteomes" id="UP000002668"/>
    </source>
</evidence>
<gene>
    <name evidence="1" type="ORF">LEMA_P111440.1</name>
</gene>
<dbReference type="HOGENOM" id="CLU_721743_0_0_1"/>
<proteinExistence type="predicted"/>
<dbReference type="EMBL" id="FP929128">
    <property type="protein sequence ID" value="CBX96225.1"/>
    <property type="molecule type" value="Genomic_DNA"/>
</dbReference>
<keyword evidence="2" id="KW-1185">Reference proteome</keyword>
<accession>E4ZXY0</accession>
<dbReference type="InterPro" id="IPR027417">
    <property type="entry name" value="P-loop_NTPase"/>
</dbReference>
<name>E4ZXY0_LEPMJ</name>
<dbReference type="Proteomes" id="UP000002668">
    <property type="component" value="Genome"/>
</dbReference>
<dbReference type="OMA" id="MHRNDEN"/>
<dbReference type="SUPFAM" id="SSF52540">
    <property type="entry name" value="P-loop containing nucleoside triphosphate hydrolases"/>
    <property type="match status" value="1"/>
</dbReference>
<dbReference type="PANTHER" id="PTHR10039:SF5">
    <property type="entry name" value="NACHT DOMAIN-CONTAINING PROTEIN"/>
    <property type="match status" value="1"/>
</dbReference>
<dbReference type="OrthoDB" id="443402at2759"/>